<reference evidence="3" key="1">
    <citation type="journal article" date="2022" name="Microbiol. Resour. Announc.">
        <title>Draft Genome Sequence of a Methanogenic Archaeon from West Spitsbergen Permafrost.</title>
        <authorList>
            <person name="Trubitsyn V."/>
            <person name="Rivkina E."/>
            <person name="Shcherbakova V."/>
        </authorList>
    </citation>
    <scope>NUCLEOTIDE SEQUENCE [LARGE SCALE GENOMIC DNA]</scope>
    <source>
        <strain evidence="3">VT</strain>
    </source>
</reference>
<keyword evidence="3" id="KW-1185">Reference proteome</keyword>
<sequence>MGYLICGKCMSYYKLQSDESAKNFVDDCDCGSELRYVENLDFVDPNWKQVSIRKKSTRREILRNKMQSAFSVRKIDLKNHLVQFFQNKFGKRIYNAQNWDRIHKTHYGTETSFINSIKNELNFHNIRWTLVIPVSMAITIILTITQGILTLLIFILLAAVGYLFKDQMIGTKNAIVTGVISFFLGSLFTGSFLYLIPLTLLGAINGAICGWIGGYIKTRI</sequence>
<feature type="transmembrane region" description="Helical" evidence="1">
    <location>
        <begin position="200"/>
        <end position="216"/>
    </location>
</feature>
<dbReference type="RefSeq" id="WP_223791514.1">
    <property type="nucleotide sequence ID" value="NZ_JAIOUQ010000008.1"/>
</dbReference>
<dbReference type="Proteomes" id="UP000825933">
    <property type="component" value="Unassembled WGS sequence"/>
</dbReference>
<protein>
    <submittedName>
        <fullName evidence="2">MFS transporter</fullName>
    </submittedName>
</protein>
<dbReference type="EMBL" id="JAIOUQ010000008">
    <property type="protein sequence ID" value="MBZ2165919.1"/>
    <property type="molecule type" value="Genomic_DNA"/>
</dbReference>
<feature type="transmembrane region" description="Helical" evidence="1">
    <location>
        <begin position="130"/>
        <end position="163"/>
    </location>
</feature>
<feature type="transmembrane region" description="Helical" evidence="1">
    <location>
        <begin position="175"/>
        <end position="194"/>
    </location>
</feature>
<keyword evidence="1" id="KW-0472">Membrane</keyword>
<proteinExistence type="predicted"/>
<evidence type="ECO:0000313" key="3">
    <source>
        <dbReference type="Proteomes" id="UP000825933"/>
    </source>
</evidence>
<evidence type="ECO:0000256" key="1">
    <source>
        <dbReference type="SAM" id="Phobius"/>
    </source>
</evidence>
<accession>A0A8T5UYW1</accession>
<evidence type="ECO:0000313" key="2">
    <source>
        <dbReference type="EMBL" id="MBZ2165919.1"/>
    </source>
</evidence>
<dbReference type="AlphaFoldDB" id="A0A8T5UYW1"/>
<keyword evidence="1" id="KW-1133">Transmembrane helix</keyword>
<comment type="caution">
    <text evidence="2">The sequence shown here is derived from an EMBL/GenBank/DDBJ whole genome shotgun (WGS) entry which is preliminary data.</text>
</comment>
<gene>
    <name evidence="2" type="ORF">K8N75_07695</name>
</gene>
<name>A0A8T5UYW1_9EURY</name>
<organism evidence="2 3">
    <name type="scientific">Methanobacterium spitsbergense</name>
    <dbReference type="NCBI Taxonomy" id="2874285"/>
    <lineage>
        <taxon>Archaea</taxon>
        <taxon>Methanobacteriati</taxon>
        <taxon>Methanobacteriota</taxon>
        <taxon>Methanomada group</taxon>
        <taxon>Methanobacteria</taxon>
        <taxon>Methanobacteriales</taxon>
        <taxon>Methanobacteriaceae</taxon>
        <taxon>Methanobacterium</taxon>
    </lineage>
</organism>
<keyword evidence="1" id="KW-0812">Transmembrane</keyword>